<evidence type="ECO:0000313" key="2">
    <source>
        <dbReference type="EMBL" id="TBL81297.1"/>
    </source>
</evidence>
<accession>A0A4Q9DW53</accession>
<keyword evidence="1" id="KW-1133">Transmembrane helix</keyword>
<dbReference type="EMBL" id="SIRE01000003">
    <property type="protein sequence ID" value="TBL81297.1"/>
    <property type="molecule type" value="Genomic_DNA"/>
</dbReference>
<feature type="transmembrane region" description="Helical" evidence="1">
    <location>
        <begin position="6"/>
        <end position="25"/>
    </location>
</feature>
<reference evidence="2 3" key="1">
    <citation type="submission" date="2019-02" db="EMBL/GenBank/DDBJ databases">
        <title>Paenibacillus sp. nov., isolated from surface-sterilized tissue of Thalictrum simplex L.</title>
        <authorList>
            <person name="Tuo L."/>
        </authorList>
    </citation>
    <scope>NUCLEOTIDE SEQUENCE [LARGE SCALE GENOMIC DNA]</scope>
    <source>
        <strain evidence="2 3">N2SHLJ1</strain>
    </source>
</reference>
<dbReference type="AlphaFoldDB" id="A0A4Q9DW53"/>
<organism evidence="2 3">
    <name type="scientific">Paenibacillus thalictri</name>
    <dbReference type="NCBI Taxonomy" id="2527873"/>
    <lineage>
        <taxon>Bacteria</taxon>
        <taxon>Bacillati</taxon>
        <taxon>Bacillota</taxon>
        <taxon>Bacilli</taxon>
        <taxon>Bacillales</taxon>
        <taxon>Paenibacillaceae</taxon>
        <taxon>Paenibacillus</taxon>
    </lineage>
</organism>
<name>A0A4Q9DW53_9BACL</name>
<evidence type="ECO:0000256" key="1">
    <source>
        <dbReference type="SAM" id="Phobius"/>
    </source>
</evidence>
<sequence>MPRARTLVGLASASLGIGPPVLYYGAMMRGAACVPRVRTFVGLAIASLGIGPPVLYYEQRSAFNN</sequence>
<feature type="transmembrane region" description="Helical" evidence="1">
    <location>
        <begin position="37"/>
        <end position="57"/>
    </location>
</feature>
<evidence type="ECO:0000313" key="3">
    <source>
        <dbReference type="Proteomes" id="UP000293142"/>
    </source>
</evidence>
<gene>
    <name evidence="2" type="ORF">EYB31_04215</name>
</gene>
<protein>
    <submittedName>
        <fullName evidence="2">Uncharacterized protein</fullName>
    </submittedName>
</protein>
<keyword evidence="1" id="KW-0812">Transmembrane</keyword>
<proteinExistence type="predicted"/>
<dbReference type="RefSeq" id="WP_131012008.1">
    <property type="nucleotide sequence ID" value="NZ_SIRE01000003.1"/>
</dbReference>
<comment type="caution">
    <text evidence="2">The sequence shown here is derived from an EMBL/GenBank/DDBJ whole genome shotgun (WGS) entry which is preliminary data.</text>
</comment>
<keyword evidence="1" id="KW-0472">Membrane</keyword>
<dbReference type="Proteomes" id="UP000293142">
    <property type="component" value="Unassembled WGS sequence"/>
</dbReference>
<keyword evidence="3" id="KW-1185">Reference proteome</keyword>